<accession>A0A392RD64</accession>
<protein>
    <submittedName>
        <fullName evidence="1">Putative glutamate receptor 2.2</fullName>
    </submittedName>
</protein>
<evidence type="ECO:0000313" key="1">
    <source>
        <dbReference type="EMBL" id="MCI34189.1"/>
    </source>
</evidence>
<reference evidence="1 2" key="1">
    <citation type="journal article" date="2018" name="Front. Plant Sci.">
        <title>Red Clover (Trifolium pratense) and Zigzag Clover (T. medium) - A Picture of Genomic Similarities and Differences.</title>
        <authorList>
            <person name="Dluhosova J."/>
            <person name="Istvanek J."/>
            <person name="Nedelnik J."/>
            <person name="Repkova J."/>
        </authorList>
    </citation>
    <scope>NUCLEOTIDE SEQUENCE [LARGE SCALE GENOMIC DNA]</scope>
    <source>
        <strain evidence="2">cv. 10/8</strain>
        <tissue evidence="1">Leaf</tissue>
    </source>
</reference>
<dbReference type="PANTHER" id="PTHR34836">
    <property type="entry name" value="OS06G0188250 PROTEIN"/>
    <property type="match status" value="1"/>
</dbReference>
<comment type="caution">
    <text evidence="1">The sequence shown here is derived from an EMBL/GenBank/DDBJ whole genome shotgun (WGS) entry which is preliminary data.</text>
</comment>
<dbReference type="AlphaFoldDB" id="A0A392RD64"/>
<proteinExistence type="predicted"/>
<keyword evidence="1" id="KW-0675">Receptor</keyword>
<evidence type="ECO:0000313" key="2">
    <source>
        <dbReference type="Proteomes" id="UP000265520"/>
    </source>
</evidence>
<dbReference type="Proteomes" id="UP000265520">
    <property type="component" value="Unassembled WGS sequence"/>
</dbReference>
<sequence length="75" mass="8362">VVLDVSNGTDAVGRIGLSCINMALTDFYDSHSHYKTRIQIILRDSHKDVVTAASHACIWFLYLMGCPGFESSHYI</sequence>
<dbReference type="EMBL" id="LXQA010211431">
    <property type="protein sequence ID" value="MCI34189.1"/>
    <property type="molecule type" value="Genomic_DNA"/>
</dbReference>
<keyword evidence="2" id="KW-1185">Reference proteome</keyword>
<dbReference type="PANTHER" id="PTHR34836:SF1">
    <property type="entry name" value="OS09G0428600 PROTEIN"/>
    <property type="match status" value="1"/>
</dbReference>
<organism evidence="1 2">
    <name type="scientific">Trifolium medium</name>
    <dbReference type="NCBI Taxonomy" id="97028"/>
    <lineage>
        <taxon>Eukaryota</taxon>
        <taxon>Viridiplantae</taxon>
        <taxon>Streptophyta</taxon>
        <taxon>Embryophyta</taxon>
        <taxon>Tracheophyta</taxon>
        <taxon>Spermatophyta</taxon>
        <taxon>Magnoliopsida</taxon>
        <taxon>eudicotyledons</taxon>
        <taxon>Gunneridae</taxon>
        <taxon>Pentapetalae</taxon>
        <taxon>rosids</taxon>
        <taxon>fabids</taxon>
        <taxon>Fabales</taxon>
        <taxon>Fabaceae</taxon>
        <taxon>Papilionoideae</taxon>
        <taxon>50 kb inversion clade</taxon>
        <taxon>NPAAA clade</taxon>
        <taxon>Hologalegina</taxon>
        <taxon>IRL clade</taxon>
        <taxon>Trifolieae</taxon>
        <taxon>Trifolium</taxon>
    </lineage>
</organism>
<dbReference type="InterPro" id="IPR015683">
    <property type="entry name" value="Ionotropic_Glu_rcpt"/>
</dbReference>
<name>A0A392RD64_9FABA</name>
<feature type="non-terminal residue" evidence="1">
    <location>
        <position position="1"/>
    </location>
</feature>